<dbReference type="GeneID" id="92871399"/>
<reference evidence="1 2" key="1">
    <citation type="journal article" date="2010" name="Cell Res.">
        <title>Complete genome sequence of the rifamycin SV-producing Amycolatopsis mediterranei U32 revealed its genetic characteristics in phylogeny and metabolism.</title>
        <authorList>
            <person name="Zhao W."/>
            <person name="Zhong Y."/>
            <person name="Yuan H."/>
            <person name="Wang J."/>
            <person name="Zheng H."/>
            <person name="Wang Y."/>
            <person name="Cen X."/>
            <person name="Xu F."/>
            <person name="Bai J."/>
            <person name="Han X."/>
            <person name="Lu G."/>
            <person name="Zhu Y."/>
            <person name="Shao Z."/>
            <person name="Yan H."/>
            <person name="Li C."/>
            <person name="Peng N."/>
            <person name="Zhang Z."/>
            <person name="Zhang Y."/>
            <person name="Lin W."/>
            <person name="Fan Y."/>
            <person name="Qin Z."/>
            <person name="Hu Y."/>
            <person name="Zhu B."/>
            <person name="Wang S."/>
            <person name="Ding X."/>
            <person name="Zhao G.P."/>
        </authorList>
    </citation>
    <scope>NUCLEOTIDE SEQUENCE [LARGE SCALE GENOMIC DNA]</scope>
    <source>
        <strain evidence="2">U-32</strain>
    </source>
</reference>
<dbReference type="HOGENOM" id="CLU_2217480_0_0_11"/>
<accession>A0A0H3D443</accession>
<evidence type="ECO:0000313" key="2">
    <source>
        <dbReference type="Proteomes" id="UP000000328"/>
    </source>
</evidence>
<proteinExistence type="predicted"/>
<dbReference type="EMBL" id="CP002000">
    <property type="protein sequence ID" value="ADJ45431.1"/>
    <property type="molecule type" value="Genomic_DNA"/>
</dbReference>
<dbReference type="RefSeq" id="WP_013225503.1">
    <property type="nucleotide sequence ID" value="NC_014318.1"/>
</dbReference>
<gene>
    <name evidence="1" type="ordered locus">AMED_3648</name>
</gene>
<dbReference type="AlphaFoldDB" id="A0A0H3D443"/>
<dbReference type="OrthoDB" id="55227at1813"/>
<dbReference type="KEGG" id="amd:AMED_3648"/>
<organism evidence="1 2">
    <name type="scientific">Amycolatopsis mediterranei (strain U-32)</name>
    <dbReference type="NCBI Taxonomy" id="749927"/>
    <lineage>
        <taxon>Bacteria</taxon>
        <taxon>Bacillati</taxon>
        <taxon>Actinomycetota</taxon>
        <taxon>Actinomycetes</taxon>
        <taxon>Pseudonocardiales</taxon>
        <taxon>Pseudonocardiaceae</taxon>
        <taxon>Amycolatopsis</taxon>
    </lineage>
</organism>
<evidence type="ECO:0000313" key="1">
    <source>
        <dbReference type="EMBL" id="ADJ45431.1"/>
    </source>
</evidence>
<dbReference type="Proteomes" id="UP000000328">
    <property type="component" value="Chromosome"/>
</dbReference>
<protein>
    <submittedName>
        <fullName evidence="1">Uncharacterized protein</fullName>
    </submittedName>
</protein>
<sequence>MPREFAFAYPAAFARLNDLALTALPSVSGTLRGAEADHVNVDGISRVWLIETGGNSVPAPLTGMHHVVTYPAGNVIVALYERQPPRNDQLGQAEALGASAPRRETG</sequence>
<name>A0A0H3D443_AMYMU</name>
<dbReference type="PATRIC" id="fig|749927.5.peg.3771"/>